<dbReference type="SUPFAM" id="SSF142433">
    <property type="entry name" value="CinA-like"/>
    <property type="match status" value="1"/>
</dbReference>
<dbReference type="RefSeq" id="WP_149522082.1">
    <property type="nucleotide sequence ID" value="NZ_VTOU01000002.1"/>
</dbReference>
<dbReference type="Pfam" id="PF02464">
    <property type="entry name" value="CinA"/>
    <property type="match status" value="1"/>
</dbReference>
<evidence type="ECO:0000313" key="2">
    <source>
        <dbReference type="EMBL" id="TZG27869.1"/>
    </source>
</evidence>
<sequence length="164" mass="16966">MLHDLNALAAPSAALLVERGQSIAVADGSTGGLISAAFCTIPGATKFFKGGGTLYSIAGRKHLFGLPLSDWNGLRGVTEPYALLQATAIRDNFGADWSIAESGSAGPVDHPHGKPSGTSCIAVAGPDGFTMVRMVETDSNDRMANMETFAKAALAMFHEALTAK</sequence>
<accession>A0A5D9C836</accession>
<evidence type="ECO:0000313" key="3">
    <source>
        <dbReference type="Proteomes" id="UP000322077"/>
    </source>
</evidence>
<keyword evidence="3" id="KW-1185">Reference proteome</keyword>
<dbReference type="AlphaFoldDB" id="A0A5D9C836"/>
<feature type="domain" description="CinA C-terminal" evidence="1">
    <location>
        <begin position="7"/>
        <end position="160"/>
    </location>
</feature>
<dbReference type="Proteomes" id="UP000322077">
    <property type="component" value="Unassembled WGS sequence"/>
</dbReference>
<gene>
    <name evidence="2" type="ORF">FYJ91_09990</name>
</gene>
<dbReference type="InterPro" id="IPR008136">
    <property type="entry name" value="CinA_C"/>
</dbReference>
<proteinExistence type="predicted"/>
<evidence type="ECO:0000259" key="1">
    <source>
        <dbReference type="Pfam" id="PF02464"/>
    </source>
</evidence>
<reference evidence="2 3" key="1">
    <citation type="submission" date="2019-08" db="EMBL/GenBank/DDBJ databases">
        <authorList>
            <person name="Wang G."/>
            <person name="Xu Z."/>
        </authorList>
    </citation>
    <scope>NUCLEOTIDE SEQUENCE [LARGE SCALE GENOMIC DNA]</scope>
    <source>
        <strain evidence="2 3">ZX</strain>
    </source>
</reference>
<protein>
    <submittedName>
        <fullName evidence="2">CinA family protein</fullName>
    </submittedName>
</protein>
<dbReference type="Gene3D" id="3.90.950.20">
    <property type="entry name" value="CinA-like"/>
    <property type="match status" value="1"/>
</dbReference>
<comment type="caution">
    <text evidence="2">The sequence shown here is derived from an EMBL/GenBank/DDBJ whole genome shotgun (WGS) entry which is preliminary data.</text>
</comment>
<name>A0A5D9C836_9SPHN</name>
<organism evidence="2 3">
    <name type="scientific">Sphingomonas montanisoli</name>
    <dbReference type="NCBI Taxonomy" id="2606412"/>
    <lineage>
        <taxon>Bacteria</taxon>
        <taxon>Pseudomonadati</taxon>
        <taxon>Pseudomonadota</taxon>
        <taxon>Alphaproteobacteria</taxon>
        <taxon>Sphingomonadales</taxon>
        <taxon>Sphingomonadaceae</taxon>
        <taxon>Sphingomonas</taxon>
    </lineage>
</organism>
<dbReference type="EMBL" id="VTOU01000002">
    <property type="protein sequence ID" value="TZG27869.1"/>
    <property type="molecule type" value="Genomic_DNA"/>
</dbReference>
<dbReference type="InterPro" id="IPR036653">
    <property type="entry name" value="CinA-like_C"/>
</dbReference>